<dbReference type="Proteomes" id="UP000186096">
    <property type="component" value="Unassembled WGS sequence"/>
</dbReference>
<name>A0A1N7EMS3_9ACTN</name>
<evidence type="ECO:0000313" key="2">
    <source>
        <dbReference type="Proteomes" id="UP000186096"/>
    </source>
</evidence>
<dbReference type="RefSeq" id="WP_143734494.1">
    <property type="nucleotide sequence ID" value="NZ_FTNI01000018.1"/>
</dbReference>
<accession>A0A1N7EMS3</accession>
<reference evidence="2" key="1">
    <citation type="submission" date="2017-01" db="EMBL/GenBank/DDBJ databases">
        <authorList>
            <person name="Varghese N."/>
            <person name="Submissions S."/>
        </authorList>
    </citation>
    <scope>NUCLEOTIDE SEQUENCE [LARGE SCALE GENOMIC DNA]</scope>
    <source>
        <strain evidence="2">ATCC 12950</strain>
    </source>
</reference>
<protein>
    <recommendedName>
        <fullName evidence="3">Quinol monooxygenase YgiN</fullName>
    </recommendedName>
</protein>
<organism evidence="1 2">
    <name type="scientific">Microbispora rosea</name>
    <dbReference type="NCBI Taxonomy" id="58117"/>
    <lineage>
        <taxon>Bacteria</taxon>
        <taxon>Bacillati</taxon>
        <taxon>Actinomycetota</taxon>
        <taxon>Actinomycetes</taxon>
        <taxon>Streptosporangiales</taxon>
        <taxon>Streptosporangiaceae</taxon>
        <taxon>Microbispora</taxon>
    </lineage>
</organism>
<dbReference type="OrthoDB" id="163010at2"/>
<sequence>MSEIVVVRYETRADAAGENQRLVERVFRELNETAPEGLRYGAFRLADGVGFVHVALIEGDDNPLRRSATFAEFQHGAAGRMAVPPVSAGATLVGSYRLFRS</sequence>
<dbReference type="AlphaFoldDB" id="A0A1N7EMS3"/>
<proteinExistence type="predicted"/>
<dbReference type="EMBL" id="FTNI01000018">
    <property type="protein sequence ID" value="SIR89373.1"/>
    <property type="molecule type" value="Genomic_DNA"/>
</dbReference>
<dbReference type="STRING" id="58117.SAMN05421833_118162"/>
<evidence type="ECO:0008006" key="3">
    <source>
        <dbReference type="Google" id="ProtNLM"/>
    </source>
</evidence>
<evidence type="ECO:0000313" key="1">
    <source>
        <dbReference type="EMBL" id="SIR89373.1"/>
    </source>
</evidence>
<keyword evidence="2" id="KW-1185">Reference proteome</keyword>
<gene>
    <name evidence="1" type="ORF">SAMN05421833_118162</name>
</gene>